<name>A0A159Z0J3_9RHOB</name>
<gene>
    <name evidence="1" type="ORF">AKL17_1048</name>
</gene>
<dbReference type="EMBL" id="CP012661">
    <property type="protein sequence ID" value="AMY68307.1"/>
    <property type="molecule type" value="Genomic_DNA"/>
</dbReference>
<dbReference type="RefSeq" id="WP_066811204.1">
    <property type="nucleotide sequence ID" value="NZ_CP012661.1"/>
</dbReference>
<dbReference type="Proteomes" id="UP000076128">
    <property type="component" value="Chromosome"/>
</dbReference>
<sequence length="169" mass="19037">MTCIVVNDASCLIDLRKGQLLHVLLRLPYRFIVPLPIRMEELLDFTPQEWRMLEDGGFTTYDLPGDEVAQVFALKQKHSGLSANDCFALVTAACQENGILLTGDGGLRKVAVARNVRVHGVLWIIDELRTAGVCEADLLISALETWRDDRAVFLPPTEIENRLRHLRRS</sequence>
<organism evidence="1 2">
    <name type="scientific">Frigidibacter mobilis</name>
    <dbReference type="NCBI Taxonomy" id="1335048"/>
    <lineage>
        <taxon>Bacteria</taxon>
        <taxon>Pseudomonadati</taxon>
        <taxon>Pseudomonadota</taxon>
        <taxon>Alphaproteobacteria</taxon>
        <taxon>Rhodobacterales</taxon>
        <taxon>Paracoccaceae</taxon>
        <taxon>Frigidibacter</taxon>
    </lineage>
</organism>
<evidence type="ECO:0000313" key="2">
    <source>
        <dbReference type="Proteomes" id="UP000076128"/>
    </source>
</evidence>
<dbReference type="InterPro" id="IPR029060">
    <property type="entry name" value="PIN-like_dom_sf"/>
</dbReference>
<dbReference type="PATRIC" id="fig|1335048.3.peg.1084"/>
<keyword evidence="2" id="KW-1185">Reference proteome</keyword>
<dbReference type="STRING" id="1335048.AKL17_1048"/>
<dbReference type="KEGG" id="daa:AKL17_1048"/>
<evidence type="ECO:0008006" key="3">
    <source>
        <dbReference type="Google" id="ProtNLM"/>
    </source>
</evidence>
<dbReference type="Pfam" id="PF11848">
    <property type="entry name" value="DUF3368"/>
    <property type="match status" value="1"/>
</dbReference>
<accession>A0A159Z0J3</accession>
<dbReference type="SUPFAM" id="SSF88723">
    <property type="entry name" value="PIN domain-like"/>
    <property type="match status" value="1"/>
</dbReference>
<reference evidence="1 2" key="1">
    <citation type="submission" date="2015-09" db="EMBL/GenBank/DDBJ databases">
        <title>Complete genome sequence of Defluviimonas alba cai42t isolated from an oilfield in Xinjiang.</title>
        <authorList>
            <person name="Geng S."/>
            <person name="Pan X."/>
            <person name="Wu X."/>
        </authorList>
    </citation>
    <scope>NUCLEOTIDE SEQUENCE [LARGE SCALE GENOMIC DNA]</scope>
    <source>
        <strain evidence="2">cai42</strain>
    </source>
</reference>
<dbReference type="AlphaFoldDB" id="A0A159Z0J3"/>
<dbReference type="InterPro" id="IPR021799">
    <property type="entry name" value="PIN-like_prokaryotic"/>
</dbReference>
<dbReference type="OrthoDB" id="7359859at2"/>
<proteinExistence type="predicted"/>
<evidence type="ECO:0000313" key="1">
    <source>
        <dbReference type="EMBL" id="AMY68307.1"/>
    </source>
</evidence>
<protein>
    <recommendedName>
        <fullName evidence="3">PIN domain-containing protein</fullName>
    </recommendedName>
</protein>